<reference evidence="1 2" key="1">
    <citation type="submission" date="2016-03" db="EMBL/GenBank/DDBJ databases">
        <title>Deep-sea bacteria in the southern Pacific.</title>
        <authorList>
            <person name="Tang K."/>
        </authorList>
    </citation>
    <scope>NUCLEOTIDE SEQUENCE [LARGE SCALE GENOMIC DNA]</scope>
    <source>
        <strain evidence="1 2">JLT2016</strain>
    </source>
</reference>
<organism evidence="1 2">
    <name type="scientific">Salipiger profundus</name>
    <dbReference type="NCBI Taxonomy" id="1229727"/>
    <lineage>
        <taxon>Bacteria</taxon>
        <taxon>Pseudomonadati</taxon>
        <taxon>Pseudomonadota</taxon>
        <taxon>Alphaproteobacteria</taxon>
        <taxon>Rhodobacterales</taxon>
        <taxon>Roseobacteraceae</taxon>
        <taxon>Salipiger</taxon>
    </lineage>
</organism>
<dbReference type="RefSeq" id="WP_017466981.1">
    <property type="nucleotide sequence ID" value="NZ_BMEW01000001.1"/>
</dbReference>
<evidence type="ECO:0000313" key="2">
    <source>
        <dbReference type="Proteomes" id="UP000186559"/>
    </source>
</evidence>
<dbReference type="EMBL" id="CP014796">
    <property type="protein sequence ID" value="APX24228.1"/>
    <property type="molecule type" value="Genomic_DNA"/>
</dbReference>
<keyword evidence="2" id="KW-1185">Reference proteome</keyword>
<dbReference type="KEGG" id="tpro:Ga0080559_TMP3432"/>
<dbReference type="Proteomes" id="UP000186559">
    <property type="component" value="Chromosome"/>
</dbReference>
<protein>
    <submittedName>
        <fullName evidence="1">Uncharacterized protein</fullName>
    </submittedName>
</protein>
<accession>A0A1U7D7Z1</accession>
<evidence type="ECO:0000313" key="1">
    <source>
        <dbReference type="EMBL" id="APX24228.1"/>
    </source>
</evidence>
<name>A0A1U7D7Z1_9RHOB</name>
<sequence length="70" mass="7577">MTFYRRSNRPVRDFTMVKACVLLALLAFVQVLGALPGDEGKVARDAMSEPLVIPALAQPADDSASKGRMI</sequence>
<dbReference type="AlphaFoldDB" id="A0A1U7D7Z1"/>
<gene>
    <name evidence="1" type="ORF">Ga0080559_TMP3432</name>
</gene>
<proteinExistence type="predicted"/>